<organism evidence="2 3">
    <name type="scientific">Pseudidiomarina maritima</name>
    <dbReference type="NCBI Taxonomy" id="519453"/>
    <lineage>
        <taxon>Bacteria</taxon>
        <taxon>Pseudomonadati</taxon>
        <taxon>Pseudomonadota</taxon>
        <taxon>Gammaproteobacteria</taxon>
        <taxon>Alteromonadales</taxon>
        <taxon>Idiomarinaceae</taxon>
        <taxon>Pseudidiomarina</taxon>
    </lineage>
</organism>
<dbReference type="RefSeq" id="WP_110076919.1">
    <property type="nucleotide sequence ID" value="NZ_QGTT01000024.1"/>
</dbReference>
<dbReference type="OrthoDB" id="6402399at2"/>
<keyword evidence="3" id="KW-1185">Reference proteome</keyword>
<dbReference type="AlphaFoldDB" id="A0A317Q054"/>
<name>A0A317Q054_9GAMM</name>
<keyword evidence="1" id="KW-0812">Transmembrane</keyword>
<reference evidence="2 3" key="1">
    <citation type="submission" date="2018-05" db="EMBL/GenBank/DDBJ databases">
        <title>Freshwater and sediment microbial communities from various areas in North America, analyzing microbe dynamics in response to fracking.</title>
        <authorList>
            <person name="Lamendella R."/>
        </authorList>
    </citation>
    <scope>NUCLEOTIDE SEQUENCE [LARGE SCALE GENOMIC DNA]</scope>
    <source>
        <strain evidence="2 3">125B1</strain>
    </source>
</reference>
<gene>
    <name evidence="2" type="ORF">DET45_12434</name>
</gene>
<evidence type="ECO:0000313" key="2">
    <source>
        <dbReference type="EMBL" id="PWW07928.1"/>
    </source>
</evidence>
<evidence type="ECO:0000256" key="1">
    <source>
        <dbReference type="SAM" id="Phobius"/>
    </source>
</evidence>
<comment type="caution">
    <text evidence="2">The sequence shown here is derived from an EMBL/GenBank/DDBJ whole genome shotgun (WGS) entry which is preliminary data.</text>
</comment>
<evidence type="ECO:0008006" key="4">
    <source>
        <dbReference type="Google" id="ProtNLM"/>
    </source>
</evidence>
<sequence>MASLVEKDILDTISAIATLVTPFLLLGLGGLGWLIKSKIQASQAKVESRDARIRELEDKLREDRVKTYNAMLEPFFLLFTSEEAFAKDPKFKNKNKNDLAMARMLSVEYREVGFKLSLVANDSVVRAYNKLMQYFYHTEKDPRPIEEKVCDWIALMGDLLLEIRKSMGNESSALDRWEMIEWFMADAPSLKEQHISRAVKA</sequence>
<proteinExistence type="predicted"/>
<protein>
    <recommendedName>
        <fullName evidence="4">DUF4760 domain-containing protein</fullName>
    </recommendedName>
</protein>
<dbReference type="EMBL" id="QGTT01000024">
    <property type="protein sequence ID" value="PWW07928.1"/>
    <property type="molecule type" value="Genomic_DNA"/>
</dbReference>
<keyword evidence="1" id="KW-1133">Transmembrane helix</keyword>
<feature type="transmembrane region" description="Helical" evidence="1">
    <location>
        <begin position="12"/>
        <end position="35"/>
    </location>
</feature>
<evidence type="ECO:0000313" key="3">
    <source>
        <dbReference type="Proteomes" id="UP000246964"/>
    </source>
</evidence>
<accession>A0A317Q054</accession>
<dbReference type="Proteomes" id="UP000246964">
    <property type="component" value="Unassembled WGS sequence"/>
</dbReference>
<keyword evidence="1" id="KW-0472">Membrane</keyword>